<name>A0A1H7UST5_HALLR</name>
<feature type="compositionally biased region" description="Basic and acidic residues" evidence="1">
    <location>
        <begin position="1"/>
        <end position="11"/>
    </location>
</feature>
<reference evidence="2 3" key="1">
    <citation type="submission" date="2016-10" db="EMBL/GenBank/DDBJ databases">
        <authorList>
            <person name="de Groot N.N."/>
        </authorList>
    </citation>
    <scope>NUCLEOTIDE SEQUENCE [LARGE SCALE GENOMIC DNA]</scope>
    <source>
        <strain evidence="2 3">CDM_5</strain>
    </source>
</reference>
<evidence type="ECO:0000313" key="3">
    <source>
        <dbReference type="Proteomes" id="UP000183894"/>
    </source>
</evidence>
<feature type="region of interest" description="Disordered" evidence="1">
    <location>
        <begin position="1"/>
        <end position="38"/>
    </location>
</feature>
<proteinExistence type="predicted"/>
<dbReference type="EMBL" id="FOAD01000014">
    <property type="protein sequence ID" value="SEL99819.1"/>
    <property type="molecule type" value="Genomic_DNA"/>
</dbReference>
<dbReference type="InterPro" id="IPR055766">
    <property type="entry name" value="DUF7342"/>
</dbReference>
<dbReference type="RefSeq" id="WP_139198479.1">
    <property type="nucleotide sequence ID" value="NZ_FOAD01000014.1"/>
</dbReference>
<protein>
    <submittedName>
        <fullName evidence="2">Uncharacterized protein</fullName>
    </submittedName>
</protein>
<dbReference type="Proteomes" id="UP000183894">
    <property type="component" value="Unassembled WGS sequence"/>
</dbReference>
<accession>A0A1H7UST5</accession>
<evidence type="ECO:0000313" key="2">
    <source>
        <dbReference type="EMBL" id="SEL99819.1"/>
    </source>
</evidence>
<sequence>MSDEASTHEENGPEDFPTAENLPETPMTVEDLNPFSVDTDEFTDINELAAAEWKESTTADERIRTVIKQTVAPKSATEIADTAVVSENKARGTLNRLVEEGIVRSHQTSSGKTYERDPDWYLLQQVHQLAISGDLMSQIQRVKQELSKYQSQYETSSPEELLVSDQELEEEELVDISHWRTAKREFSYLRAAYRLQQAKLEDPYSESGSLDRNSDQRVHP</sequence>
<evidence type="ECO:0000256" key="1">
    <source>
        <dbReference type="SAM" id="MobiDB-lite"/>
    </source>
</evidence>
<feature type="region of interest" description="Disordered" evidence="1">
    <location>
        <begin position="201"/>
        <end position="220"/>
    </location>
</feature>
<dbReference type="OrthoDB" id="240032at2157"/>
<gene>
    <name evidence="2" type="ORF">SAMN04488691_11415</name>
</gene>
<organism evidence="2 3">
    <name type="scientific">Haloferax larsenii</name>
    <dbReference type="NCBI Taxonomy" id="302484"/>
    <lineage>
        <taxon>Archaea</taxon>
        <taxon>Methanobacteriati</taxon>
        <taxon>Methanobacteriota</taxon>
        <taxon>Stenosarchaea group</taxon>
        <taxon>Halobacteria</taxon>
        <taxon>Halobacteriales</taxon>
        <taxon>Haloferacaceae</taxon>
        <taxon>Haloferax</taxon>
    </lineage>
</organism>
<dbReference type="AlphaFoldDB" id="A0A1H7UST5"/>
<dbReference type="Pfam" id="PF24033">
    <property type="entry name" value="DUF7342"/>
    <property type="match status" value="1"/>
</dbReference>